<sequence length="506" mass="52335">MQRTHSNAVAAATPGRWLVLAIVSSALLLIVVDMTVLYTALPRLTHELGVTASAKLWIVNVYALVVSGLLLGMGTLGDRLGHKRLFMMGLAVFGTASLAAAYSPGAVILIAARALLGVGAAMMMPATLSILRLAFADERERAVAIGVWASVASGGAALGPVVGGLLLEHFWWGSVFLINVPIVLLALPLAWRFIPASRPDASRPWDLVGSLQVMAGMILCAYALKELGRASPSWLHAMVACAAGAAMLALFVRRQRRRPYPLIDFAIFRNASFSSAVAAALFAAAALLGMELVLSQRLQLVLGMSPIQSALFILPLPLAAFVAGPLAGLLLGRVGSRRMLFLSLLVSGAGMGGYLLTYDAAVIPQMISLCVLGLGIGATMTAASSTIMQSATPERAGMAASIEEVSYELGGALGVTLMGSILSGVYAQSLSVPAGVAATGAARDSLDEALVVAESLPADLAATLTEMARGAFETGYAAVIATATIMLLGTAAFVLLNRARRAVQPG</sequence>
<evidence type="ECO:0000256" key="2">
    <source>
        <dbReference type="ARBA" id="ARBA00022448"/>
    </source>
</evidence>
<dbReference type="OrthoDB" id="9807274at2"/>
<evidence type="ECO:0000259" key="8">
    <source>
        <dbReference type="PROSITE" id="PS50850"/>
    </source>
</evidence>
<dbReference type="InterPro" id="IPR020846">
    <property type="entry name" value="MFS_dom"/>
</dbReference>
<feature type="transmembrane region" description="Helical" evidence="7">
    <location>
        <begin position="143"/>
        <end position="163"/>
    </location>
</feature>
<dbReference type="PROSITE" id="PS50850">
    <property type="entry name" value="MFS"/>
    <property type="match status" value="1"/>
</dbReference>
<feature type="transmembrane region" description="Helical" evidence="7">
    <location>
        <begin position="230"/>
        <end position="252"/>
    </location>
</feature>
<dbReference type="Gene3D" id="1.20.1250.20">
    <property type="entry name" value="MFS general substrate transporter like domains"/>
    <property type="match status" value="1"/>
</dbReference>
<feature type="transmembrane region" description="Helical" evidence="7">
    <location>
        <begin position="53"/>
        <end position="73"/>
    </location>
</feature>
<evidence type="ECO:0000256" key="6">
    <source>
        <dbReference type="ARBA" id="ARBA00023136"/>
    </source>
</evidence>
<dbReference type="PANTHER" id="PTHR42718:SF47">
    <property type="entry name" value="METHYL VIOLOGEN RESISTANCE PROTEIN SMVA"/>
    <property type="match status" value="1"/>
</dbReference>
<dbReference type="PANTHER" id="PTHR42718">
    <property type="entry name" value="MAJOR FACILITATOR SUPERFAMILY MULTIDRUG TRANSPORTER MFSC"/>
    <property type="match status" value="1"/>
</dbReference>
<evidence type="ECO:0000256" key="3">
    <source>
        <dbReference type="ARBA" id="ARBA00022475"/>
    </source>
</evidence>
<evidence type="ECO:0000256" key="1">
    <source>
        <dbReference type="ARBA" id="ARBA00004651"/>
    </source>
</evidence>
<dbReference type="RefSeq" id="WP_105239248.1">
    <property type="nucleotide sequence ID" value="NZ_CP023270.1"/>
</dbReference>
<feature type="transmembrane region" description="Helical" evidence="7">
    <location>
        <begin position="339"/>
        <end position="356"/>
    </location>
</feature>
<keyword evidence="4 7" id="KW-0812">Transmembrane</keyword>
<dbReference type="EMBL" id="CP023270">
    <property type="protein sequence ID" value="AVJ28459.1"/>
    <property type="molecule type" value="Genomic_DNA"/>
</dbReference>
<feature type="transmembrane region" description="Helical" evidence="7">
    <location>
        <begin position="17"/>
        <end position="41"/>
    </location>
</feature>
<dbReference type="CDD" id="cd17321">
    <property type="entry name" value="MFS_MMR_MDR_like"/>
    <property type="match status" value="1"/>
</dbReference>
<keyword evidence="3" id="KW-1003">Cell membrane</keyword>
<dbReference type="Gene3D" id="1.20.1720.10">
    <property type="entry name" value="Multidrug resistance protein D"/>
    <property type="match status" value="1"/>
</dbReference>
<evidence type="ECO:0000256" key="7">
    <source>
        <dbReference type="SAM" id="Phobius"/>
    </source>
</evidence>
<keyword evidence="6 7" id="KW-0472">Membrane</keyword>
<reference evidence="9 10" key="1">
    <citation type="submission" date="2017-09" db="EMBL/GenBank/DDBJ databases">
        <title>Genomic, metabolic, and phenotypic characteristics of bacterial isolates from the natural microbiome of the model nematode Caenorhabditis elegans.</title>
        <authorList>
            <person name="Zimmermann J."/>
            <person name="Obeng N."/>
            <person name="Yang W."/>
            <person name="Obeng O."/>
            <person name="Kissoyan K."/>
            <person name="Pees B."/>
            <person name="Dirksen P."/>
            <person name="Hoppner M."/>
            <person name="Franke A."/>
            <person name="Rosenstiel P."/>
            <person name="Leippe M."/>
            <person name="Dierking K."/>
            <person name="Kaleta C."/>
            <person name="Schulenburg H."/>
        </authorList>
    </citation>
    <scope>NUCLEOTIDE SEQUENCE [LARGE SCALE GENOMIC DNA]</scope>
    <source>
        <strain evidence="9 10">MYb73</strain>
    </source>
</reference>
<feature type="transmembrane region" description="Helical" evidence="7">
    <location>
        <begin position="405"/>
        <end position="427"/>
    </location>
</feature>
<evidence type="ECO:0000313" key="10">
    <source>
        <dbReference type="Proteomes" id="UP000239477"/>
    </source>
</evidence>
<keyword evidence="10" id="KW-1185">Reference proteome</keyword>
<feature type="transmembrane region" description="Helical" evidence="7">
    <location>
        <begin position="205"/>
        <end position="224"/>
    </location>
</feature>
<dbReference type="PRINTS" id="PR01036">
    <property type="entry name" value="TCRTETB"/>
</dbReference>
<organism evidence="9 10">
    <name type="scientific">Achromobacter spanius</name>
    <dbReference type="NCBI Taxonomy" id="217203"/>
    <lineage>
        <taxon>Bacteria</taxon>
        <taxon>Pseudomonadati</taxon>
        <taxon>Pseudomonadota</taxon>
        <taxon>Betaproteobacteria</taxon>
        <taxon>Burkholderiales</taxon>
        <taxon>Alcaligenaceae</taxon>
        <taxon>Achromobacter</taxon>
    </lineage>
</organism>
<keyword evidence="2" id="KW-0813">Transport</keyword>
<proteinExistence type="predicted"/>
<feature type="transmembrane region" description="Helical" evidence="7">
    <location>
        <begin position="310"/>
        <end position="332"/>
    </location>
</feature>
<feature type="transmembrane region" description="Helical" evidence="7">
    <location>
        <begin position="362"/>
        <end position="384"/>
    </location>
</feature>
<dbReference type="Proteomes" id="UP000239477">
    <property type="component" value="Chromosome"/>
</dbReference>
<dbReference type="Pfam" id="PF07690">
    <property type="entry name" value="MFS_1"/>
    <property type="match status" value="1"/>
</dbReference>
<protein>
    <submittedName>
        <fullName evidence="9">MFS transporter</fullName>
    </submittedName>
</protein>
<feature type="transmembrane region" description="Helical" evidence="7">
    <location>
        <begin position="273"/>
        <end position="290"/>
    </location>
</feature>
<name>A0A2S0I8U0_9BURK</name>
<accession>A0A2S0I8U0</accession>
<feature type="transmembrane region" description="Helical" evidence="7">
    <location>
        <begin position="476"/>
        <end position="496"/>
    </location>
</feature>
<evidence type="ECO:0000313" key="9">
    <source>
        <dbReference type="EMBL" id="AVJ28459.1"/>
    </source>
</evidence>
<dbReference type="InterPro" id="IPR011701">
    <property type="entry name" value="MFS"/>
</dbReference>
<comment type="subcellular location">
    <subcellularLocation>
        <location evidence="1">Cell membrane</location>
        <topology evidence="1">Multi-pass membrane protein</topology>
    </subcellularLocation>
</comment>
<dbReference type="SUPFAM" id="SSF103473">
    <property type="entry name" value="MFS general substrate transporter"/>
    <property type="match status" value="1"/>
</dbReference>
<dbReference type="AlphaFoldDB" id="A0A2S0I8U0"/>
<keyword evidence="5 7" id="KW-1133">Transmembrane helix</keyword>
<feature type="transmembrane region" description="Helical" evidence="7">
    <location>
        <begin position="108"/>
        <end position="131"/>
    </location>
</feature>
<feature type="transmembrane region" description="Helical" evidence="7">
    <location>
        <begin position="85"/>
        <end position="102"/>
    </location>
</feature>
<dbReference type="GO" id="GO:0005886">
    <property type="term" value="C:plasma membrane"/>
    <property type="evidence" value="ECO:0007669"/>
    <property type="project" value="UniProtKB-SubCell"/>
</dbReference>
<feature type="transmembrane region" description="Helical" evidence="7">
    <location>
        <begin position="169"/>
        <end position="193"/>
    </location>
</feature>
<evidence type="ECO:0000256" key="4">
    <source>
        <dbReference type="ARBA" id="ARBA00022692"/>
    </source>
</evidence>
<dbReference type="GO" id="GO:0022857">
    <property type="term" value="F:transmembrane transporter activity"/>
    <property type="evidence" value="ECO:0007669"/>
    <property type="project" value="InterPro"/>
</dbReference>
<dbReference type="InterPro" id="IPR036259">
    <property type="entry name" value="MFS_trans_sf"/>
</dbReference>
<feature type="domain" description="Major facilitator superfamily (MFS) profile" evidence="8">
    <location>
        <begin position="19"/>
        <end position="501"/>
    </location>
</feature>
<gene>
    <name evidence="9" type="ORF">CLM73_15820</name>
</gene>
<evidence type="ECO:0000256" key="5">
    <source>
        <dbReference type="ARBA" id="ARBA00022989"/>
    </source>
</evidence>